<feature type="disulfide bond" evidence="3">
    <location>
        <begin position="214"/>
        <end position="275"/>
    </location>
</feature>
<evidence type="ECO:0000259" key="6">
    <source>
        <dbReference type="PROSITE" id="PS50038"/>
    </source>
</evidence>
<dbReference type="Proteomes" id="UP001519460">
    <property type="component" value="Unassembled WGS sequence"/>
</dbReference>
<evidence type="ECO:0000256" key="3">
    <source>
        <dbReference type="PROSITE-ProRule" id="PRU00090"/>
    </source>
</evidence>
<dbReference type="PROSITE" id="PS50038">
    <property type="entry name" value="FZ"/>
    <property type="match status" value="2"/>
</dbReference>
<protein>
    <recommendedName>
        <fullName evidence="6">FZ domain-containing protein</fullName>
    </recommendedName>
</protein>
<evidence type="ECO:0000313" key="7">
    <source>
        <dbReference type="EMBL" id="KAK7481463.1"/>
    </source>
</evidence>
<feature type="disulfide bond" evidence="3">
    <location>
        <begin position="166"/>
        <end position="190"/>
    </location>
</feature>
<comment type="caution">
    <text evidence="7">The sequence shown here is derived from an EMBL/GenBank/DDBJ whole genome shotgun (WGS) entry which is preliminary data.</text>
</comment>
<dbReference type="InterPro" id="IPR036790">
    <property type="entry name" value="Frizzled_dom_sf"/>
</dbReference>
<feature type="disulfide bond" evidence="3">
    <location>
        <begin position="222"/>
        <end position="268"/>
    </location>
</feature>
<feature type="compositionally biased region" description="Low complexity" evidence="4">
    <location>
        <begin position="39"/>
        <end position="77"/>
    </location>
</feature>
<feature type="region of interest" description="Disordered" evidence="4">
    <location>
        <begin position="25"/>
        <end position="86"/>
    </location>
</feature>
<evidence type="ECO:0000256" key="1">
    <source>
        <dbReference type="ARBA" id="ARBA00022473"/>
    </source>
</evidence>
<dbReference type="PANTHER" id="PTHR11309">
    <property type="entry name" value="FRIZZLED"/>
    <property type="match status" value="1"/>
</dbReference>
<feature type="compositionally biased region" description="Basic residues" evidence="4">
    <location>
        <begin position="29"/>
        <end position="38"/>
    </location>
</feature>
<keyword evidence="2 3" id="KW-1015">Disulfide bond</keyword>
<dbReference type="InterPro" id="IPR020067">
    <property type="entry name" value="Frizzled_dom"/>
</dbReference>
<accession>A0ABD0K3A9</accession>
<organism evidence="7 8">
    <name type="scientific">Batillaria attramentaria</name>
    <dbReference type="NCBI Taxonomy" id="370345"/>
    <lineage>
        <taxon>Eukaryota</taxon>
        <taxon>Metazoa</taxon>
        <taxon>Spiralia</taxon>
        <taxon>Lophotrochozoa</taxon>
        <taxon>Mollusca</taxon>
        <taxon>Gastropoda</taxon>
        <taxon>Caenogastropoda</taxon>
        <taxon>Sorbeoconcha</taxon>
        <taxon>Cerithioidea</taxon>
        <taxon>Batillariidae</taxon>
        <taxon>Batillaria</taxon>
    </lineage>
</organism>
<feature type="domain" description="FZ" evidence="6">
    <location>
        <begin position="209"/>
        <end position="332"/>
    </location>
</feature>
<evidence type="ECO:0000256" key="5">
    <source>
        <dbReference type="SAM" id="SignalP"/>
    </source>
</evidence>
<comment type="caution">
    <text evidence="3">Lacks conserved residue(s) required for the propagation of feature annotation.</text>
</comment>
<dbReference type="PANTHER" id="PTHR11309:SF126">
    <property type="entry name" value="FRIZZLED-2"/>
    <property type="match status" value="1"/>
</dbReference>
<dbReference type="Gene3D" id="1.10.2000.10">
    <property type="entry name" value="Frizzled cysteine-rich domain"/>
    <property type="match status" value="2"/>
</dbReference>
<feature type="domain" description="FZ" evidence="6">
    <location>
        <begin position="85"/>
        <end position="201"/>
    </location>
</feature>
<evidence type="ECO:0000256" key="2">
    <source>
        <dbReference type="ARBA" id="ARBA00023157"/>
    </source>
</evidence>
<keyword evidence="8" id="KW-1185">Reference proteome</keyword>
<keyword evidence="1" id="KW-0217">Developmental protein</keyword>
<keyword evidence="5" id="KW-0732">Signal</keyword>
<proteinExistence type="predicted"/>
<sequence length="339" mass="38044">MVSTKVIIVALVLCLLVEVLYAQESRPRAGNRRTRNRNNNRGNRAGNRGGNRAANRGGNRAANRGGNRAANRGANRGNRGGNAGASRRRCEEIQVPMCKGLVGYARTKLPNRFNHTTQLQVYRVLEHIWALIDRGCSHNFRLLACSLFLPKCAGRGPGREPCMKTCKKTKRICQPRLESFGYDWPAQFDCDSLPKRRCLKMEPHNTCSVDYTLCEPIDLPMCQDLSFRTGMSPNMFGQCNRTEIAIEMGQFQPLIDSNCSPHLKFFLCGVYMPFCTRTEGVLSFPCQELCTDVRDSCAPVYERLSGGLPWPNKFQCHRYPMSTNANYTCVMPNEGAALT</sequence>
<reference evidence="7 8" key="1">
    <citation type="journal article" date="2023" name="Sci. Data">
        <title>Genome assembly of the Korean intertidal mud-creeper Batillaria attramentaria.</title>
        <authorList>
            <person name="Patra A.K."/>
            <person name="Ho P.T."/>
            <person name="Jun S."/>
            <person name="Lee S.J."/>
            <person name="Kim Y."/>
            <person name="Won Y.J."/>
        </authorList>
    </citation>
    <scope>NUCLEOTIDE SEQUENCE [LARGE SCALE GENOMIC DNA]</scope>
    <source>
        <strain evidence="7">Wonlab-2016</strain>
    </source>
</reference>
<dbReference type="AlphaFoldDB" id="A0ABD0K3A9"/>
<name>A0ABD0K3A9_9CAEN</name>
<evidence type="ECO:0000256" key="4">
    <source>
        <dbReference type="SAM" id="MobiDB-lite"/>
    </source>
</evidence>
<dbReference type="InterPro" id="IPR015526">
    <property type="entry name" value="Frizzled/SFRP"/>
</dbReference>
<dbReference type="Pfam" id="PF01392">
    <property type="entry name" value="Fz"/>
    <property type="match status" value="2"/>
</dbReference>
<evidence type="ECO:0000313" key="8">
    <source>
        <dbReference type="Proteomes" id="UP001519460"/>
    </source>
</evidence>
<feature type="signal peptide" evidence="5">
    <location>
        <begin position="1"/>
        <end position="22"/>
    </location>
</feature>
<feature type="disulfide bond" evidence="3">
    <location>
        <begin position="259"/>
        <end position="297"/>
    </location>
</feature>
<dbReference type="EMBL" id="JACVVK020000262">
    <property type="protein sequence ID" value="KAK7481463.1"/>
    <property type="molecule type" value="Genomic_DNA"/>
</dbReference>
<feature type="chain" id="PRO_5044824387" description="FZ domain-containing protein" evidence="5">
    <location>
        <begin position="23"/>
        <end position="339"/>
    </location>
</feature>
<dbReference type="SMART" id="SM00063">
    <property type="entry name" value="FRI"/>
    <property type="match status" value="2"/>
</dbReference>
<gene>
    <name evidence="7" type="ORF">BaRGS_00027314</name>
</gene>
<dbReference type="SUPFAM" id="SSF63501">
    <property type="entry name" value="Frizzled cysteine-rich domain"/>
    <property type="match status" value="2"/>
</dbReference>